<evidence type="ECO:0000256" key="1">
    <source>
        <dbReference type="SAM" id="MobiDB-lite"/>
    </source>
</evidence>
<dbReference type="InParanoid" id="A0A3N4KHL0"/>
<dbReference type="AlphaFoldDB" id="A0A3N4KHL0"/>
<gene>
    <name evidence="2" type="ORF">P167DRAFT_577876</name>
</gene>
<dbReference type="Proteomes" id="UP000277580">
    <property type="component" value="Unassembled WGS sequence"/>
</dbReference>
<sequence length="243" mass="26525">MDTPIKTPMKNDQKVDAVTPSPGGGASQPRNTAGRALQQVPLNVAYIPLASPGFTGGAAPRLTNVIKRRKGLIEDLNRYFIPVDDGVDSLETKDGHHEEINANHDAGILFPDQQSQYERSKSPQYTLRNTMGNTATMRRIAPGTAVKDPGNDDAECNASSTLGEYKDEWLEDIDGEIRPRTATSPAFCKFSADRAEQGMSKVPFKDVRKVLKSGIHDMRSAGYNASSTDKEISGLKRRFSDAN</sequence>
<protein>
    <submittedName>
        <fullName evidence="2">Uncharacterized protein</fullName>
    </submittedName>
</protein>
<organism evidence="2 3">
    <name type="scientific">Morchella conica CCBAS932</name>
    <dbReference type="NCBI Taxonomy" id="1392247"/>
    <lineage>
        <taxon>Eukaryota</taxon>
        <taxon>Fungi</taxon>
        <taxon>Dikarya</taxon>
        <taxon>Ascomycota</taxon>
        <taxon>Pezizomycotina</taxon>
        <taxon>Pezizomycetes</taxon>
        <taxon>Pezizales</taxon>
        <taxon>Morchellaceae</taxon>
        <taxon>Morchella</taxon>
    </lineage>
</organism>
<reference evidence="2 3" key="1">
    <citation type="journal article" date="2018" name="Nat. Ecol. Evol.">
        <title>Pezizomycetes genomes reveal the molecular basis of ectomycorrhizal truffle lifestyle.</title>
        <authorList>
            <person name="Murat C."/>
            <person name="Payen T."/>
            <person name="Noel B."/>
            <person name="Kuo A."/>
            <person name="Morin E."/>
            <person name="Chen J."/>
            <person name="Kohler A."/>
            <person name="Krizsan K."/>
            <person name="Balestrini R."/>
            <person name="Da Silva C."/>
            <person name="Montanini B."/>
            <person name="Hainaut M."/>
            <person name="Levati E."/>
            <person name="Barry K.W."/>
            <person name="Belfiori B."/>
            <person name="Cichocki N."/>
            <person name="Clum A."/>
            <person name="Dockter R.B."/>
            <person name="Fauchery L."/>
            <person name="Guy J."/>
            <person name="Iotti M."/>
            <person name="Le Tacon F."/>
            <person name="Lindquist E.A."/>
            <person name="Lipzen A."/>
            <person name="Malagnac F."/>
            <person name="Mello A."/>
            <person name="Molinier V."/>
            <person name="Miyauchi S."/>
            <person name="Poulain J."/>
            <person name="Riccioni C."/>
            <person name="Rubini A."/>
            <person name="Sitrit Y."/>
            <person name="Splivallo R."/>
            <person name="Traeger S."/>
            <person name="Wang M."/>
            <person name="Zifcakova L."/>
            <person name="Wipf D."/>
            <person name="Zambonelli A."/>
            <person name="Paolocci F."/>
            <person name="Nowrousian M."/>
            <person name="Ottonello S."/>
            <person name="Baldrian P."/>
            <person name="Spatafora J.W."/>
            <person name="Henrissat B."/>
            <person name="Nagy L.G."/>
            <person name="Aury J.M."/>
            <person name="Wincker P."/>
            <person name="Grigoriev I.V."/>
            <person name="Bonfante P."/>
            <person name="Martin F.M."/>
        </authorList>
    </citation>
    <scope>NUCLEOTIDE SEQUENCE [LARGE SCALE GENOMIC DNA]</scope>
    <source>
        <strain evidence="2 3">CCBAS932</strain>
    </source>
</reference>
<accession>A0A3N4KHL0</accession>
<proteinExistence type="predicted"/>
<keyword evidence="3" id="KW-1185">Reference proteome</keyword>
<name>A0A3N4KHL0_9PEZI</name>
<evidence type="ECO:0000313" key="3">
    <source>
        <dbReference type="Proteomes" id="UP000277580"/>
    </source>
</evidence>
<evidence type="ECO:0000313" key="2">
    <source>
        <dbReference type="EMBL" id="RPB08829.1"/>
    </source>
</evidence>
<feature type="region of interest" description="Disordered" evidence="1">
    <location>
        <begin position="1"/>
        <end position="32"/>
    </location>
</feature>
<dbReference type="EMBL" id="ML119158">
    <property type="protein sequence ID" value="RPB08829.1"/>
    <property type="molecule type" value="Genomic_DNA"/>
</dbReference>